<evidence type="ECO:0000313" key="2">
    <source>
        <dbReference type="EMBL" id="GAA4233868.1"/>
    </source>
</evidence>
<protein>
    <recommendedName>
        <fullName evidence="4">ATP synthase protein I</fullName>
    </recommendedName>
</protein>
<keyword evidence="1" id="KW-0472">Membrane</keyword>
<evidence type="ECO:0008006" key="4">
    <source>
        <dbReference type="Google" id="ProtNLM"/>
    </source>
</evidence>
<keyword evidence="1" id="KW-0812">Transmembrane</keyword>
<dbReference type="Proteomes" id="UP001501496">
    <property type="component" value="Unassembled WGS sequence"/>
</dbReference>
<dbReference type="Pfam" id="PF19665">
    <property type="entry name" value="DUF6168"/>
    <property type="match status" value="1"/>
</dbReference>
<evidence type="ECO:0000313" key="3">
    <source>
        <dbReference type="Proteomes" id="UP001501496"/>
    </source>
</evidence>
<accession>A0ABP8C5B6</accession>
<dbReference type="RefSeq" id="WP_344787211.1">
    <property type="nucleotide sequence ID" value="NZ_BAABCA010000002.1"/>
</dbReference>
<feature type="transmembrane region" description="Helical" evidence="1">
    <location>
        <begin position="99"/>
        <end position="120"/>
    </location>
</feature>
<feature type="transmembrane region" description="Helical" evidence="1">
    <location>
        <begin position="29"/>
        <end position="53"/>
    </location>
</feature>
<keyword evidence="3" id="KW-1185">Reference proteome</keyword>
<dbReference type="InterPro" id="IPR046166">
    <property type="entry name" value="DUF6168"/>
</dbReference>
<feature type="transmembrane region" description="Helical" evidence="1">
    <location>
        <begin position="65"/>
        <end position="87"/>
    </location>
</feature>
<proteinExistence type="predicted"/>
<organism evidence="2 3">
    <name type="scientific">Postechiella marina</name>
    <dbReference type="NCBI Taxonomy" id="943941"/>
    <lineage>
        <taxon>Bacteria</taxon>
        <taxon>Pseudomonadati</taxon>
        <taxon>Bacteroidota</taxon>
        <taxon>Flavobacteriia</taxon>
        <taxon>Flavobacteriales</taxon>
        <taxon>Flavobacteriaceae</taxon>
        <taxon>Postechiella</taxon>
    </lineage>
</organism>
<comment type="caution">
    <text evidence="2">The sequence shown here is derived from an EMBL/GenBank/DDBJ whole genome shotgun (WGS) entry which is preliminary data.</text>
</comment>
<gene>
    <name evidence="2" type="ORF">GCM10022291_11980</name>
</gene>
<dbReference type="EMBL" id="BAABCA010000002">
    <property type="protein sequence ID" value="GAA4233868.1"/>
    <property type="molecule type" value="Genomic_DNA"/>
</dbReference>
<name>A0ABP8C5B6_9FLAO</name>
<keyword evidence="1" id="KW-1133">Transmembrane helix</keyword>
<sequence length="123" mass="13783">MIKRILIVSIILFLLFVIGSNLQNYLTTVALSFSLFSIYLFHLVAAILVYVSVEIVAEKLPNQAGYAYLTLMFFKIGAFVLIFQSSVFANENLTQMERIGLVIPLFLFLIAEAIAVSKLLNSK</sequence>
<reference evidence="3" key="1">
    <citation type="journal article" date="2019" name="Int. J. Syst. Evol. Microbiol.">
        <title>The Global Catalogue of Microorganisms (GCM) 10K type strain sequencing project: providing services to taxonomists for standard genome sequencing and annotation.</title>
        <authorList>
            <consortium name="The Broad Institute Genomics Platform"/>
            <consortium name="The Broad Institute Genome Sequencing Center for Infectious Disease"/>
            <person name="Wu L."/>
            <person name="Ma J."/>
        </authorList>
    </citation>
    <scope>NUCLEOTIDE SEQUENCE [LARGE SCALE GENOMIC DNA]</scope>
    <source>
        <strain evidence="3">JCM 17630</strain>
    </source>
</reference>
<evidence type="ECO:0000256" key="1">
    <source>
        <dbReference type="SAM" id="Phobius"/>
    </source>
</evidence>